<gene>
    <name evidence="3" type="ORF">RND81_05G156300</name>
</gene>
<dbReference type="InterPro" id="IPR009249">
    <property type="entry name" value="Ferredoxin-dep_bilin_Rdtase"/>
</dbReference>
<name>A0AAW1KX39_SAPOF</name>
<evidence type="ECO:0008006" key="5">
    <source>
        <dbReference type="Google" id="ProtNLM"/>
    </source>
</evidence>
<sequence length="327" mass="37804">MDSLRLRVMQFPCFLEGKNRSKYRKSMKLNVGPHEVVSADLSFHKFIDFALSESNPRTHLIPSPLQQERVSNIQAIDGTTELNFLSFEASKIRMMRSMYIDGGDSLQVLDFAVFPKLECDLPIFCANFYSNPSMSIIVLDLNPLHNVITDTNYKEKYYRHLMPLGLKYAELLPWGGKLTSESLRFFSPIVIWTRFAPSQQKHDILFEAFKDYFKAWLDLMEEAVEETDDARIMLNMEAQHRYLTWRAEKDPGHRMLKNLIGEAGAKEVLKSFLFNGVDELGSKKFLDYFPEYELGDGTVNEKRSVLGKSFDKRPWDSTGQFIASSHH</sequence>
<evidence type="ECO:0000256" key="2">
    <source>
        <dbReference type="ARBA" id="ARBA00023002"/>
    </source>
</evidence>
<evidence type="ECO:0000256" key="1">
    <source>
        <dbReference type="ARBA" id="ARBA00006908"/>
    </source>
</evidence>
<evidence type="ECO:0000313" key="3">
    <source>
        <dbReference type="EMBL" id="KAK9725600.1"/>
    </source>
</evidence>
<accession>A0AAW1KX39</accession>
<comment type="caution">
    <text evidence="3">The sequence shown here is derived from an EMBL/GenBank/DDBJ whole genome shotgun (WGS) entry which is preliminary data.</text>
</comment>
<evidence type="ECO:0000313" key="4">
    <source>
        <dbReference type="Proteomes" id="UP001443914"/>
    </source>
</evidence>
<dbReference type="Proteomes" id="UP001443914">
    <property type="component" value="Unassembled WGS sequence"/>
</dbReference>
<keyword evidence="2" id="KW-0560">Oxidoreductase</keyword>
<dbReference type="Gene3D" id="3.40.1500.20">
    <property type="match status" value="1"/>
</dbReference>
<organism evidence="3 4">
    <name type="scientific">Saponaria officinalis</name>
    <name type="common">Common soapwort</name>
    <name type="synonym">Lychnis saponaria</name>
    <dbReference type="NCBI Taxonomy" id="3572"/>
    <lineage>
        <taxon>Eukaryota</taxon>
        <taxon>Viridiplantae</taxon>
        <taxon>Streptophyta</taxon>
        <taxon>Embryophyta</taxon>
        <taxon>Tracheophyta</taxon>
        <taxon>Spermatophyta</taxon>
        <taxon>Magnoliopsida</taxon>
        <taxon>eudicotyledons</taxon>
        <taxon>Gunneridae</taxon>
        <taxon>Pentapetalae</taxon>
        <taxon>Caryophyllales</taxon>
        <taxon>Caryophyllaceae</taxon>
        <taxon>Caryophylleae</taxon>
        <taxon>Saponaria</taxon>
    </lineage>
</organism>
<dbReference type="Pfam" id="PF05996">
    <property type="entry name" value="Fe_bilin_red"/>
    <property type="match status" value="1"/>
</dbReference>
<dbReference type="PANTHER" id="PTHR34557:SF1">
    <property type="entry name" value="PHYTOCHROMOBILIN:FERREDOXIN OXIDOREDUCTASE, CHLOROPLASTIC"/>
    <property type="match status" value="1"/>
</dbReference>
<reference evidence="3" key="1">
    <citation type="submission" date="2024-03" db="EMBL/GenBank/DDBJ databases">
        <title>WGS assembly of Saponaria officinalis var. Norfolk2.</title>
        <authorList>
            <person name="Jenkins J."/>
            <person name="Shu S."/>
            <person name="Grimwood J."/>
            <person name="Barry K."/>
            <person name="Goodstein D."/>
            <person name="Schmutz J."/>
            <person name="Leebens-Mack J."/>
            <person name="Osbourn A."/>
        </authorList>
    </citation>
    <scope>NUCLEOTIDE SEQUENCE [LARGE SCALE GENOMIC DNA]</scope>
    <source>
        <strain evidence="3">JIC</strain>
    </source>
</reference>
<proteinExistence type="inferred from homology"/>
<comment type="similarity">
    <text evidence="1">Belongs to the HY2 family.</text>
</comment>
<dbReference type="GO" id="GO:0050619">
    <property type="term" value="F:phytochromobilin:ferredoxin oxidoreductase activity"/>
    <property type="evidence" value="ECO:0007669"/>
    <property type="project" value="TreeGrafter"/>
</dbReference>
<dbReference type="GO" id="GO:0010024">
    <property type="term" value="P:phytochromobilin biosynthetic process"/>
    <property type="evidence" value="ECO:0007669"/>
    <property type="project" value="InterPro"/>
</dbReference>
<dbReference type="GO" id="GO:0050897">
    <property type="term" value="F:cobalt ion binding"/>
    <property type="evidence" value="ECO:0007669"/>
    <property type="project" value="InterPro"/>
</dbReference>
<protein>
    <recommendedName>
        <fullName evidence="5">Phytochromobilin:ferredoxin oxidoreductase</fullName>
    </recommendedName>
</protein>
<dbReference type="AlphaFoldDB" id="A0AAW1KX39"/>
<dbReference type="PANTHER" id="PTHR34557">
    <property type="entry name" value="PHYTOCHROMOBILIN:FERREDOXIN OXIDOREDUCTASE, CHLOROPLASTIC"/>
    <property type="match status" value="1"/>
</dbReference>
<dbReference type="EMBL" id="JBDFQZ010000005">
    <property type="protein sequence ID" value="KAK9725600.1"/>
    <property type="molecule type" value="Genomic_DNA"/>
</dbReference>
<keyword evidence="4" id="KW-1185">Reference proteome</keyword>